<evidence type="ECO:0000313" key="3">
    <source>
        <dbReference type="EMBL" id="EET90330.1"/>
    </source>
</evidence>
<dbReference type="Pfam" id="PF01015">
    <property type="entry name" value="Ribosomal_S3Ae"/>
    <property type="match status" value="1"/>
</dbReference>
<evidence type="ECO:0000256" key="1">
    <source>
        <dbReference type="ARBA" id="ARBA00022980"/>
    </source>
</evidence>
<dbReference type="Proteomes" id="UP000332487">
    <property type="component" value="Unassembled WGS sequence"/>
</dbReference>
<keyword evidence="2" id="KW-0687">Ribonucleoprotein</keyword>
<dbReference type="InterPro" id="IPR001593">
    <property type="entry name" value="Ribosomal_eS1"/>
</dbReference>
<reference evidence="3 4" key="1">
    <citation type="journal article" date="2009" name="Genome Biol.">
        <title>Community-wide analysis of microbial genome sequence signatures.</title>
        <authorList>
            <person name="Dick G.J."/>
            <person name="Andersson A.F."/>
            <person name="Baker B.J."/>
            <person name="Simmons S.L."/>
            <person name="Thomas B.C."/>
            <person name="Yelton A.P."/>
            <person name="Banfield J.F."/>
        </authorList>
    </citation>
    <scope>NUCLEOTIDE SEQUENCE [LARGE SCALE GENOMIC DNA]</scope>
    <source>
        <strain evidence="3">ARMAN-2</strain>
    </source>
</reference>
<reference evidence="3 4" key="2">
    <citation type="journal article" date="2010" name="Proc. Natl. Acad. Sci. U.S.A.">
        <title>Enigmatic, ultrasmall, uncultivated Archaea.</title>
        <authorList>
            <person name="Baker B.J."/>
            <person name="Comolli L.R."/>
            <person name="Dick G.J."/>
            <person name="Hauser L.J."/>
            <person name="Hyatt D."/>
            <person name="Dill B.D."/>
            <person name="Land M.L."/>
            <person name="Verberkmoes N.C."/>
            <person name="Hettich R.L."/>
            <person name="Banfield J.F."/>
        </authorList>
    </citation>
    <scope>NUCLEOTIDE SEQUENCE [LARGE SCALE GENOMIC DNA]</scope>
    <source>
        <strain evidence="3">ARMAN-2</strain>
    </source>
</reference>
<dbReference type="GO" id="GO:1990904">
    <property type="term" value="C:ribonucleoprotein complex"/>
    <property type="evidence" value="ECO:0007669"/>
    <property type="project" value="UniProtKB-KW"/>
</dbReference>
<sequence>MAVQKSDKWKFKKWYTILAPKMFNEIEIGEMPANSDKSALGRNIKVALSNLTNNPSNSYTNVILKVTDVNGNVAHTKIVEMAQLYSYIRSLVRRYRSVASAVQPVKTKDDVEMVAKVIIITRGRTAHTKLIGLRKELEGYLKSYFSENEHNAAIMAIVEGRLQSELATKLNHIAPINKIEVNKLEIKS</sequence>
<dbReference type="GO" id="GO:0005840">
    <property type="term" value="C:ribosome"/>
    <property type="evidence" value="ECO:0007669"/>
    <property type="project" value="UniProtKB-KW"/>
</dbReference>
<dbReference type="GO" id="GO:0006412">
    <property type="term" value="P:translation"/>
    <property type="evidence" value="ECO:0007669"/>
    <property type="project" value="InterPro"/>
</dbReference>
<gene>
    <name evidence="3" type="ORF">UNLARM2_0185</name>
</gene>
<protein>
    <submittedName>
        <fullName evidence="3">Ribosomal protein S3Ae</fullName>
    </submittedName>
</protein>
<dbReference type="SMART" id="SM01397">
    <property type="entry name" value="Ribosomal_S3Ae"/>
    <property type="match status" value="1"/>
</dbReference>
<keyword evidence="4" id="KW-1185">Reference proteome</keyword>
<accession>C7DGI3</accession>
<organism evidence="3 4">
    <name type="scientific">Candidatus Micrarchaeum acidiphilum ARMAN-2</name>
    <dbReference type="NCBI Taxonomy" id="425595"/>
    <lineage>
        <taxon>Archaea</taxon>
        <taxon>Candidatus Micrarchaeota</taxon>
        <taxon>Candidatus Micrarchaeia</taxon>
        <taxon>Candidatus Micrarchaeales</taxon>
        <taxon>Candidatus Micrarchaeaceae</taxon>
        <taxon>Candidatus Micrarchaeum</taxon>
    </lineage>
</organism>
<proteinExistence type="predicted"/>
<evidence type="ECO:0000256" key="2">
    <source>
        <dbReference type="ARBA" id="ARBA00023274"/>
    </source>
</evidence>
<dbReference type="GO" id="GO:0003735">
    <property type="term" value="F:structural constituent of ribosome"/>
    <property type="evidence" value="ECO:0007669"/>
    <property type="project" value="InterPro"/>
</dbReference>
<name>C7DGI3_MICA2</name>
<dbReference type="AlphaFoldDB" id="C7DGI3"/>
<dbReference type="EMBL" id="GG697238">
    <property type="protein sequence ID" value="EET90330.1"/>
    <property type="molecule type" value="Genomic_DNA"/>
</dbReference>
<evidence type="ECO:0000313" key="4">
    <source>
        <dbReference type="Proteomes" id="UP000332487"/>
    </source>
</evidence>
<keyword evidence="1 3" id="KW-0689">Ribosomal protein</keyword>